<keyword evidence="4" id="KW-1185">Reference proteome</keyword>
<reference evidence="2 4" key="3">
    <citation type="submission" date="2021-01" db="EMBL/GenBank/DDBJ databases">
        <title>Sequencing the genomes of 1000 actinobacteria strains.</title>
        <authorList>
            <person name="Klenk H.-P."/>
        </authorList>
    </citation>
    <scope>NUCLEOTIDE SEQUENCE [LARGE SCALE GENOMIC DNA]</scope>
    <source>
        <strain evidence="2 4">DSM 20542</strain>
    </source>
</reference>
<evidence type="ECO:0000313" key="2">
    <source>
        <dbReference type="EMBL" id="MBM7802731.1"/>
    </source>
</evidence>
<protein>
    <submittedName>
        <fullName evidence="1">Uncharacterized protein</fullName>
    </submittedName>
</protein>
<dbReference type="EMBL" id="BMOI01000021">
    <property type="protein sequence ID" value="GGL12947.1"/>
    <property type="molecule type" value="Genomic_DNA"/>
</dbReference>
<evidence type="ECO:0000313" key="1">
    <source>
        <dbReference type="EMBL" id="GGL12947.1"/>
    </source>
</evidence>
<accession>A0A8H9GBE0</accession>
<dbReference type="Proteomes" id="UP000746584">
    <property type="component" value="Unassembled WGS sequence"/>
</dbReference>
<reference evidence="1" key="2">
    <citation type="submission" date="2020-09" db="EMBL/GenBank/DDBJ databases">
        <authorList>
            <person name="Sun Q."/>
            <person name="Ohkuma M."/>
        </authorList>
    </citation>
    <scope>NUCLEOTIDE SEQUENCE</scope>
    <source>
        <strain evidence="1">JCM 1480</strain>
    </source>
</reference>
<dbReference type="Proteomes" id="UP000648535">
    <property type="component" value="Unassembled WGS sequence"/>
</dbReference>
<name>A0A8H9GBE0_9MICO</name>
<comment type="caution">
    <text evidence="1">The sequence shown here is derived from an EMBL/GenBank/DDBJ whole genome shotgun (WGS) entry which is preliminary data.</text>
</comment>
<reference evidence="1" key="1">
    <citation type="journal article" date="2014" name="Int. J. Syst. Evol. Microbiol.">
        <title>Complete genome sequence of Corynebacterium casei LMG S-19264T (=DSM 44701T), isolated from a smear-ripened cheese.</title>
        <authorList>
            <consortium name="US DOE Joint Genome Institute (JGI-PGF)"/>
            <person name="Walter F."/>
            <person name="Albersmeier A."/>
            <person name="Kalinowski J."/>
            <person name="Ruckert C."/>
        </authorList>
    </citation>
    <scope>NUCLEOTIDE SEQUENCE</scope>
    <source>
        <strain evidence="1">JCM 1480</strain>
    </source>
</reference>
<proteinExistence type="predicted"/>
<gene>
    <name evidence="1" type="ORF">GCM10009769_33670</name>
    <name evidence="2" type="ORF">JOE58_001982</name>
</gene>
<sequence length="99" mass="11023">MTKIYELQPQAESVLKLLLSTEERETMQLEFADSSGAQLTSTSTVADGDLVHVLFPDDLFIFNLSAAESAPAYAERFRSELADFIATSTFGWGENRDIR</sequence>
<organism evidence="1 3">
    <name type="scientific">Curtobacterium luteum</name>
    <dbReference type="NCBI Taxonomy" id="33881"/>
    <lineage>
        <taxon>Bacteria</taxon>
        <taxon>Bacillati</taxon>
        <taxon>Actinomycetota</taxon>
        <taxon>Actinomycetes</taxon>
        <taxon>Micrococcales</taxon>
        <taxon>Microbacteriaceae</taxon>
        <taxon>Curtobacterium</taxon>
    </lineage>
</organism>
<evidence type="ECO:0000313" key="3">
    <source>
        <dbReference type="Proteomes" id="UP000648535"/>
    </source>
</evidence>
<evidence type="ECO:0000313" key="4">
    <source>
        <dbReference type="Proteomes" id="UP000746584"/>
    </source>
</evidence>
<dbReference type="RefSeq" id="WP_148286028.1">
    <property type="nucleotide sequence ID" value="NZ_BMOI01000021.1"/>
</dbReference>
<dbReference type="AlphaFoldDB" id="A0A8H9GBE0"/>
<dbReference type="EMBL" id="JAFBCG010000001">
    <property type="protein sequence ID" value="MBM7802731.1"/>
    <property type="molecule type" value="Genomic_DNA"/>
</dbReference>